<dbReference type="Proteomes" id="UP001153269">
    <property type="component" value="Unassembled WGS sequence"/>
</dbReference>
<organism evidence="2 3">
    <name type="scientific">Pleuronectes platessa</name>
    <name type="common">European plaice</name>
    <dbReference type="NCBI Taxonomy" id="8262"/>
    <lineage>
        <taxon>Eukaryota</taxon>
        <taxon>Metazoa</taxon>
        <taxon>Chordata</taxon>
        <taxon>Craniata</taxon>
        <taxon>Vertebrata</taxon>
        <taxon>Euteleostomi</taxon>
        <taxon>Actinopterygii</taxon>
        <taxon>Neopterygii</taxon>
        <taxon>Teleostei</taxon>
        <taxon>Neoteleostei</taxon>
        <taxon>Acanthomorphata</taxon>
        <taxon>Carangaria</taxon>
        <taxon>Pleuronectiformes</taxon>
        <taxon>Pleuronectoidei</taxon>
        <taxon>Pleuronectidae</taxon>
        <taxon>Pleuronectes</taxon>
    </lineage>
</organism>
<gene>
    <name evidence="2" type="ORF">PLEPLA_LOCUS34562</name>
</gene>
<dbReference type="AlphaFoldDB" id="A0A9N7VEE1"/>
<reference evidence="2" key="1">
    <citation type="submission" date="2020-03" db="EMBL/GenBank/DDBJ databases">
        <authorList>
            <person name="Weist P."/>
        </authorList>
    </citation>
    <scope>NUCLEOTIDE SEQUENCE</scope>
</reference>
<evidence type="ECO:0000256" key="1">
    <source>
        <dbReference type="SAM" id="MobiDB-lite"/>
    </source>
</evidence>
<feature type="region of interest" description="Disordered" evidence="1">
    <location>
        <begin position="52"/>
        <end position="85"/>
    </location>
</feature>
<name>A0A9N7VEE1_PLEPL</name>
<protein>
    <submittedName>
        <fullName evidence="2">Uncharacterized protein</fullName>
    </submittedName>
</protein>
<evidence type="ECO:0000313" key="2">
    <source>
        <dbReference type="EMBL" id="CAB1446842.1"/>
    </source>
</evidence>
<sequence length="113" mass="12437">MFRAQQIPASGVSSPKFLLLADSESPPKHLDTDDLSVRVGVRRRLIEKLQPASLSKSVELGPPPGACEGGGRSRRANRGPGERFHFSSLSAVTYPKWQSAVRRRRSQAAREDK</sequence>
<dbReference type="EMBL" id="CADEAL010003927">
    <property type="protein sequence ID" value="CAB1446842.1"/>
    <property type="molecule type" value="Genomic_DNA"/>
</dbReference>
<evidence type="ECO:0000313" key="3">
    <source>
        <dbReference type="Proteomes" id="UP001153269"/>
    </source>
</evidence>
<comment type="caution">
    <text evidence="2">The sequence shown here is derived from an EMBL/GenBank/DDBJ whole genome shotgun (WGS) entry which is preliminary data.</text>
</comment>
<proteinExistence type="predicted"/>
<keyword evidence="3" id="KW-1185">Reference proteome</keyword>
<accession>A0A9N7VEE1</accession>